<protein>
    <submittedName>
        <fullName evidence="1">Abi family protein</fullName>
    </submittedName>
</protein>
<evidence type="ECO:0000313" key="1">
    <source>
        <dbReference type="EMBL" id="HJG37734.1"/>
    </source>
</evidence>
<evidence type="ECO:0000313" key="2">
    <source>
        <dbReference type="Proteomes" id="UP000753256"/>
    </source>
</evidence>
<dbReference type="InterPro" id="IPR011664">
    <property type="entry name" value="Abi_system_AbiD/AbiF-like"/>
</dbReference>
<proteinExistence type="predicted"/>
<gene>
    <name evidence="1" type="ORF">K8V70_07745</name>
</gene>
<dbReference type="Pfam" id="PF07751">
    <property type="entry name" value="Abi_2"/>
    <property type="match status" value="1"/>
</dbReference>
<dbReference type="RefSeq" id="WP_273190684.1">
    <property type="nucleotide sequence ID" value="NZ_DYUZ01000029.1"/>
</dbReference>
<sequence length="318" mass="36154">MSDETTEQPRAKPLLTVDQQIAHMKAKGISFELCSEDEAKAHLRTKCQFFRVYAYRKLFPKHVGGPRDGQYVNLDFGHLRTLSNLDRMLRDVLLHMALDVEHFAKVRLLAAAEDHEEDGYALMRDYREGLSDDERSRIEEEFKRRRNDPYTGGVVRRYLVDMPVWAFCEVVPFGMFADLVRFCADRWDDGEFMDIHYQLKYSRQIRNAGAHGACILNEIMSSAPAARPPAVLVNAMVARGISKRLRTKWLRSRRMVQMCGLLYLFSQIVPAGSVRSARESALGSLFKAGDACGLSSENPGLAALLFLKRLTISFGLLN</sequence>
<accession>A0A921IUX2</accession>
<dbReference type="EMBL" id="DYUZ01000029">
    <property type="protein sequence ID" value="HJG37734.1"/>
    <property type="molecule type" value="Genomic_DNA"/>
</dbReference>
<name>A0A921IUX2_9ACTN</name>
<reference evidence="1" key="2">
    <citation type="submission" date="2021-09" db="EMBL/GenBank/DDBJ databases">
        <authorList>
            <person name="Gilroy R."/>
        </authorList>
    </citation>
    <scope>NUCLEOTIDE SEQUENCE</scope>
    <source>
        <strain evidence="1">ChiHjej13B12-9602</strain>
    </source>
</reference>
<organism evidence="1 2">
    <name type="scientific">Enorma phocaeensis</name>
    <dbReference type="NCBI Taxonomy" id="1871019"/>
    <lineage>
        <taxon>Bacteria</taxon>
        <taxon>Bacillati</taxon>
        <taxon>Actinomycetota</taxon>
        <taxon>Coriobacteriia</taxon>
        <taxon>Coriobacteriales</taxon>
        <taxon>Coriobacteriaceae</taxon>
        <taxon>Enorma</taxon>
    </lineage>
</organism>
<comment type="caution">
    <text evidence="1">The sequence shown here is derived from an EMBL/GenBank/DDBJ whole genome shotgun (WGS) entry which is preliminary data.</text>
</comment>
<dbReference type="Proteomes" id="UP000753256">
    <property type="component" value="Unassembled WGS sequence"/>
</dbReference>
<reference evidence="1" key="1">
    <citation type="journal article" date="2021" name="PeerJ">
        <title>Extensive microbial diversity within the chicken gut microbiome revealed by metagenomics and culture.</title>
        <authorList>
            <person name="Gilroy R."/>
            <person name="Ravi A."/>
            <person name="Getino M."/>
            <person name="Pursley I."/>
            <person name="Horton D.L."/>
            <person name="Alikhan N.F."/>
            <person name="Baker D."/>
            <person name="Gharbi K."/>
            <person name="Hall N."/>
            <person name="Watson M."/>
            <person name="Adriaenssens E.M."/>
            <person name="Foster-Nyarko E."/>
            <person name="Jarju S."/>
            <person name="Secka A."/>
            <person name="Antonio M."/>
            <person name="Oren A."/>
            <person name="Chaudhuri R.R."/>
            <person name="La Ragione R."/>
            <person name="Hildebrand F."/>
            <person name="Pallen M.J."/>
        </authorList>
    </citation>
    <scope>NUCLEOTIDE SEQUENCE</scope>
    <source>
        <strain evidence="1">ChiHjej13B12-9602</strain>
    </source>
</reference>
<dbReference type="AlphaFoldDB" id="A0A921IUX2"/>